<accession>A0A7Z7IKE4</accession>
<evidence type="ECO:0000313" key="3">
    <source>
        <dbReference type="Proteomes" id="UP000554965"/>
    </source>
</evidence>
<evidence type="ECO:0000256" key="1">
    <source>
        <dbReference type="SAM" id="Phobius"/>
    </source>
</evidence>
<feature type="transmembrane region" description="Helical" evidence="1">
    <location>
        <begin position="40"/>
        <end position="58"/>
    </location>
</feature>
<dbReference type="EMBL" id="OCTY01000002">
    <property type="protein sequence ID" value="SOJ55183.1"/>
    <property type="molecule type" value="Genomic_DNA"/>
</dbReference>
<evidence type="ECO:0000313" key="2">
    <source>
        <dbReference type="EMBL" id="SOJ55183.1"/>
    </source>
</evidence>
<sequence>MSNSVIDDSVAGSCNTLCLPSGWACCKPTPLPEEWRTREVLKYIIGTLCLFAIAFGALPGSPNPRMDLSH</sequence>
<name>A0A7Z7IKE4_9MYCO</name>
<comment type="caution">
    <text evidence="2">The sequence shown here is derived from an EMBL/GenBank/DDBJ whole genome shotgun (WGS) entry which is preliminary data.</text>
</comment>
<keyword evidence="1" id="KW-0812">Transmembrane</keyword>
<dbReference type="Proteomes" id="UP000554965">
    <property type="component" value="Unassembled WGS sequence"/>
</dbReference>
<reference evidence="2 3" key="1">
    <citation type="submission" date="2017-10" db="EMBL/GenBank/DDBJ databases">
        <authorList>
            <consortium name="Urmite Genomes"/>
        </authorList>
    </citation>
    <scope>NUCLEOTIDE SEQUENCE [LARGE SCALE GENOMIC DNA]</scope>
    <source>
        <strain evidence="2 3">FB-527</strain>
    </source>
</reference>
<protein>
    <submittedName>
        <fullName evidence="2">Uncharacterized protein</fullName>
    </submittedName>
</protein>
<dbReference type="AlphaFoldDB" id="A0A7Z7IKE4"/>
<keyword evidence="1" id="KW-0472">Membrane</keyword>
<organism evidence="2 3">
    <name type="scientific">Mycobacterium simulans</name>
    <dbReference type="NCBI Taxonomy" id="627089"/>
    <lineage>
        <taxon>Bacteria</taxon>
        <taxon>Bacillati</taxon>
        <taxon>Actinomycetota</taxon>
        <taxon>Actinomycetes</taxon>
        <taxon>Mycobacteriales</taxon>
        <taxon>Mycobacteriaceae</taxon>
        <taxon>Mycobacterium</taxon>
    </lineage>
</organism>
<keyword evidence="1" id="KW-1133">Transmembrane helix</keyword>
<proteinExistence type="predicted"/>
<gene>
    <name evidence="2" type="ORF">MSIMFB_02672</name>
</gene>
<keyword evidence="3" id="KW-1185">Reference proteome</keyword>